<dbReference type="NCBIfam" id="NF037979">
    <property type="entry name" value="Na_transp"/>
    <property type="match status" value="1"/>
</dbReference>
<evidence type="ECO:0000256" key="7">
    <source>
        <dbReference type="SAM" id="Phobius"/>
    </source>
</evidence>
<dbReference type="PANTHER" id="PTHR42948:SF1">
    <property type="entry name" value="TRANSPORTER"/>
    <property type="match status" value="1"/>
</dbReference>
<keyword evidence="6" id="KW-0769">Symport</keyword>
<evidence type="ECO:0000256" key="1">
    <source>
        <dbReference type="ARBA" id="ARBA00004141"/>
    </source>
</evidence>
<feature type="transmembrane region" description="Helical" evidence="7">
    <location>
        <begin position="260"/>
        <end position="284"/>
    </location>
</feature>
<dbReference type="CDD" id="cd10336">
    <property type="entry name" value="SLC6sbd_Tyt1-Like"/>
    <property type="match status" value="1"/>
</dbReference>
<feature type="transmembrane region" description="Helical" evidence="7">
    <location>
        <begin position="350"/>
        <end position="373"/>
    </location>
</feature>
<feature type="transmembrane region" description="Helical" evidence="7">
    <location>
        <begin position="182"/>
        <end position="209"/>
    </location>
</feature>
<keyword evidence="5 7" id="KW-0472">Membrane</keyword>
<dbReference type="PANTHER" id="PTHR42948">
    <property type="entry name" value="TRANSPORTER"/>
    <property type="match status" value="1"/>
</dbReference>
<dbReference type="PROSITE" id="PS50267">
    <property type="entry name" value="NA_NEUROTRAN_SYMP_3"/>
    <property type="match status" value="1"/>
</dbReference>
<evidence type="ECO:0000313" key="8">
    <source>
        <dbReference type="EMBL" id="MCQ6963229.1"/>
    </source>
</evidence>
<feature type="transmembrane region" description="Helical" evidence="7">
    <location>
        <begin position="393"/>
        <end position="415"/>
    </location>
</feature>
<dbReference type="PROSITE" id="PS00610">
    <property type="entry name" value="NA_NEUROTRAN_SYMP_1"/>
    <property type="match status" value="1"/>
</dbReference>
<name>A0AAE3KYS2_9EURY</name>
<dbReference type="InterPro" id="IPR000175">
    <property type="entry name" value="Na/ntran_symport"/>
</dbReference>
<keyword evidence="2 6" id="KW-0813">Transport</keyword>
<feature type="transmembrane region" description="Helical" evidence="7">
    <location>
        <begin position="17"/>
        <end position="36"/>
    </location>
</feature>
<feature type="transmembrane region" description="Helical" evidence="7">
    <location>
        <begin position="229"/>
        <end position="248"/>
    </location>
</feature>
<dbReference type="InterPro" id="IPR037272">
    <property type="entry name" value="SNS_sf"/>
</dbReference>
<proteinExistence type="inferred from homology"/>
<evidence type="ECO:0000256" key="5">
    <source>
        <dbReference type="ARBA" id="ARBA00023136"/>
    </source>
</evidence>
<evidence type="ECO:0000313" key="9">
    <source>
        <dbReference type="Proteomes" id="UP001206983"/>
    </source>
</evidence>
<comment type="subcellular location">
    <subcellularLocation>
        <location evidence="1">Membrane</location>
        <topology evidence="1">Multi-pass membrane protein</topology>
    </subcellularLocation>
</comment>
<keyword evidence="4 7" id="KW-1133">Transmembrane helix</keyword>
<evidence type="ECO:0000256" key="4">
    <source>
        <dbReference type="ARBA" id="ARBA00022989"/>
    </source>
</evidence>
<gene>
    <name evidence="8" type="ORF">PV02_07380</name>
</gene>
<keyword evidence="9" id="KW-1185">Reference proteome</keyword>
<comment type="caution">
    <text evidence="8">The sequence shown here is derived from an EMBL/GenBank/DDBJ whole genome shotgun (WGS) entry which is preliminary data.</text>
</comment>
<dbReference type="AlphaFoldDB" id="A0AAE3KYS2"/>
<evidence type="ECO:0000256" key="3">
    <source>
        <dbReference type="ARBA" id="ARBA00022692"/>
    </source>
</evidence>
<dbReference type="GO" id="GO:0015293">
    <property type="term" value="F:symporter activity"/>
    <property type="evidence" value="ECO:0007669"/>
    <property type="project" value="UniProtKB-KW"/>
</dbReference>
<keyword evidence="3 6" id="KW-0812">Transmembrane</keyword>
<evidence type="ECO:0000256" key="6">
    <source>
        <dbReference type="RuleBase" id="RU003732"/>
    </source>
</evidence>
<dbReference type="InterPro" id="IPR047218">
    <property type="entry name" value="YocR/YhdH-like"/>
</dbReference>
<sequence>MSEKDLRPEREQLATRLGFLLVSAGCAIGLGNVWRFPFITGMYGGGAFVIVYLVFLLLLGIPVLVMEYSIGRAGRLNIADAMRKLEKPGSKWHIFGYLAILGGVVGLMFYTTVAGWSIAYMYYTLTGKFAGLGPEEIGASFGAFLGNSAETVFWMAIVVALGFGVCSRGLHKGVERISKSLMAGLFFILIVLVVRSVTLPGSMEGISFYLYPDFSQLSWETVNAAMGQAFFTLSIGIGGMAVFGSYIGREKRLAGESINVVALDTSVALLAGLVIIPAAFAFSIDAGSGPGLIFVTLPNIFNQIVGGQLWGALFFLFLSLAAMTTVIAIFENLMAFTIDEWGWTRKKAALLNGVGVFLLSLPCALSFGTLSRIEPLGPGTGILDLEDFIFTNNLLPIGAISFVLFCAYNFGWGWDKFTEEANAGEGIRFPRWIRPYIVYVLPLIILLLMVGGWMAAL</sequence>
<dbReference type="Pfam" id="PF00209">
    <property type="entry name" value="SNF"/>
    <property type="match status" value="2"/>
</dbReference>
<organism evidence="8 9">
    <name type="scientific">Methanolobus chelungpuianus</name>
    <dbReference type="NCBI Taxonomy" id="502115"/>
    <lineage>
        <taxon>Archaea</taxon>
        <taxon>Methanobacteriati</taxon>
        <taxon>Methanobacteriota</taxon>
        <taxon>Stenosarchaea group</taxon>
        <taxon>Methanomicrobia</taxon>
        <taxon>Methanosarcinales</taxon>
        <taxon>Methanosarcinaceae</taxon>
        <taxon>Methanolobus</taxon>
    </lineage>
</organism>
<reference evidence="8 9" key="1">
    <citation type="journal article" date="2011" name="Appl. Environ. Microbiol.">
        <title>Methanogenic archaea isolated from Taiwan's Chelungpu fault.</title>
        <authorList>
            <person name="Wu S.Y."/>
            <person name="Lai M.C."/>
        </authorList>
    </citation>
    <scope>NUCLEOTIDE SEQUENCE [LARGE SCALE GENOMIC DNA]</scope>
    <source>
        <strain evidence="8 9">St545Mb</strain>
    </source>
</reference>
<dbReference type="RefSeq" id="WP_256622754.1">
    <property type="nucleotide sequence ID" value="NZ_JTEO01000004.1"/>
</dbReference>
<evidence type="ECO:0000256" key="2">
    <source>
        <dbReference type="ARBA" id="ARBA00022448"/>
    </source>
</evidence>
<feature type="transmembrane region" description="Helical" evidence="7">
    <location>
        <begin position="94"/>
        <end position="123"/>
    </location>
</feature>
<protein>
    <recommendedName>
        <fullName evidence="6">Transporter</fullName>
    </recommendedName>
</protein>
<accession>A0AAE3KYS2</accession>
<comment type="similarity">
    <text evidence="6">Belongs to the sodium:neurotransmitter symporter (SNF) (TC 2.A.22) family.</text>
</comment>
<dbReference type="EMBL" id="JTEO01000004">
    <property type="protein sequence ID" value="MCQ6963229.1"/>
    <property type="molecule type" value="Genomic_DNA"/>
</dbReference>
<dbReference type="Proteomes" id="UP001206983">
    <property type="component" value="Unassembled WGS sequence"/>
</dbReference>
<dbReference type="SUPFAM" id="SSF161070">
    <property type="entry name" value="SNF-like"/>
    <property type="match status" value="1"/>
</dbReference>
<dbReference type="PRINTS" id="PR00176">
    <property type="entry name" value="NANEUSMPORT"/>
</dbReference>
<feature type="transmembrane region" description="Helical" evidence="7">
    <location>
        <begin position="152"/>
        <end position="170"/>
    </location>
</feature>
<feature type="transmembrane region" description="Helical" evidence="7">
    <location>
        <begin position="42"/>
        <end position="65"/>
    </location>
</feature>
<feature type="transmembrane region" description="Helical" evidence="7">
    <location>
        <begin position="436"/>
        <end position="456"/>
    </location>
</feature>
<dbReference type="GO" id="GO:0016020">
    <property type="term" value="C:membrane"/>
    <property type="evidence" value="ECO:0007669"/>
    <property type="project" value="UniProtKB-SubCell"/>
</dbReference>
<feature type="transmembrane region" description="Helical" evidence="7">
    <location>
        <begin position="304"/>
        <end position="330"/>
    </location>
</feature>